<sequence>MYALVDCNNFYVSCERVFSPHLEGKPVVVLSNNDGCLIARSQEAKDLGLKMGEPYHLVRPLLEQHQVHVFSSNYGLYGDMSRRVVRVLSEFSVGVEVYSIDEAFLDFHGLSLMENDLHAYGVRVKETVKRDTGIPTCVGIAPTKTLAKLANRLAKKHGTNGVLLLDTEARWQKALTLTPVEDVWGVGRRYARKLYDMDIRTGAALAAMPEHWMRRHMGGVVGQRLWRELHGQSCLEWNPAEWDEHDELQPSHASRHSVTCTRSFGRPQHDAAVLSEAVATFTAKAAEKLRKHGVVAHLVTVILGTDKFAATAGPTTHSVAVTLPNASYDVSLLTQAALQGLHRLRRPGVAYHRAGVLFSGLEPAGQGQLGLFAGTAADQQRSQQLMKTLDNLNARFGRQVVRLAAAGVAKKPDGKPKEPAWAGRSAHRSPLYTTGWGELWQLR</sequence>
<dbReference type="Pfam" id="PF11799">
    <property type="entry name" value="IMS_C"/>
    <property type="match status" value="1"/>
</dbReference>
<evidence type="ECO:0000256" key="5">
    <source>
        <dbReference type="ARBA" id="ARBA00023236"/>
    </source>
</evidence>
<dbReference type="Proteomes" id="UP000199029">
    <property type="component" value="Unassembled WGS sequence"/>
</dbReference>
<dbReference type="SUPFAM" id="SSF56672">
    <property type="entry name" value="DNA/RNA polymerases"/>
    <property type="match status" value="1"/>
</dbReference>
<proteinExistence type="inferred from homology"/>
<evidence type="ECO:0000313" key="7">
    <source>
        <dbReference type="EMBL" id="SFQ53369.1"/>
    </source>
</evidence>
<protein>
    <submittedName>
        <fullName evidence="7">DNA polymerase V</fullName>
    </submittedName>
</protein>
<dbReference type="SUPFAM" id="SSF100879">
    <property type="entry name" value="Lesion bypass DNA polymerase (Y-family), little finger domain"/>
    <property type="match status" value="1"/>
</dbReference>
<dbReference type="GO" id="GO:0042276">
    <property type="term" value="P:error-prone translesion synthesis"/>
    <property type="evidence" value="ECO:0007669"/>
    <property type="project" value="TreeGrafter"/>
</dbReference>
<dbReference type="Pfam" id="PF13438">
    <property type="entry name" value="DUF4113"/>
    <property type="match status" value="1"/>
</dbReference>
<keyword evidence="8" id="KW-1185">Reference proteome</keyword>
<keyword evidence="4" id="KW-0234">DNA repair</keyword>
<dbReference type="InterPro" id="IPR001126">
    <property type="entry name" value="UmuC"/>
</dbReference>
<dbReference type="GO" id="GO:0005829">
    <property type="term" value="C:cytosol"/>
    <property type="evidence" value="ECO:0007669"/>
    <property type="project" value="TreeGrafter"/>
</dbReference>
<comment type="similarity">
    <text evidence="1">Belongs to the DNA polymerase type-Y family.</text>
</comment>
<evidence type="ECO:0000256" key="4">
    <source>
        <dbReference type="ARBA" id="ARBA00023204"/>
    </source>
</evidence>
<dbReference type="GO" id="GO:0003887">
    <property type="term" value="F:DNA-directed DNA polymerase activity"/>
    <property type="evidence" value="ECO:0007669"/>
    <property type="project" value="TreeGrafter"/>
</dbReference>
<dbReference type="Gene3D" id="3.30.70.270">
    <property type="match status" value="1"/>
</dbReference>
<dbReference type="PROSITE" id="PS50173">
    <property type="entry name" value="UMUC"/>
    <property type="match status" value="1"/>
</dbReference>
<evidence type="ECO:0000259" key="6">
    <source>
        <dbReference type="PROSITE" id="PS50173"/>
    </source>
</evidence>
<dbReference type="GO" id="GO:0009432">
    <property type="term" value="P:SOS response"/>
    <property type="evidence" value="ECO:0007669"/>
    <property type="project" value="UniProtKB-KW"/>
</dbReference>
<feature type="domain" description="UmuC" evidence="6">
    <location>
        <begin position="2"/>
        <end position="187"/>
    </location>
</feature>
<dbReference type="CDD" id="cd01700">
    <property type="entry name" value="PolY_Pol_V_umuC"/>
    <property type="match status" value="1"/>
</dbReference>
<evidence type="ECO:0000256" key="3">
    <source>
        <dbReference type="ARBA" id="ARBA00023199"/>
    </source>
</evidence>
<accession>A0A1I5ZA70</accession>
<dbReference type="PANTHER" id="PTHR11076:SF34">
    <property type="entry name" value="PROTEIN UMUC"/>
    <property type="match status" value="1"/>
</dbReference>
<gene>
    <name evidence="7" type="ORF">SAMN04515668_2872</name>
</gene>
<dbReference type="RefSeq" id="WP_092674521.1">
    <property type="nucleotide sequence ID" value="NZ_FOXS01000003.1"/>
</dbReference>
<dbReference type="InterPro" id="IPR036775">
    <property type="entry name" value="DNA_pol_Y-fam_lit_finger_sf"/>
</dbReference>
<dbReference type="PANTHER" id="PTHR11076">
    <property type="entry name" value="DNA REPAIR POLYMERASE UMUC / TRANSFERASE FAMILY MEMBER"/>
    <property type="match status" value="1"/>
</dbReference>
<dbReference type="STRING" id="1227077.SAMN04515668_2872"/>
<keyword evidence="2" id="KW-0227">DNA damage</keyword>
<dbReference type="Gene3D" id="3.30.1490.100">
    <property type="entry name" value="DNA polymerase, Y-family, little finger domain"/>
    <property type="match status" value="1"/>
</dbReference>
<dbReference type="Gene3D" id="3.40.1170.60">
    <property type="match status" value="1"/>
</dbReference>
<dbReference type="InterPro" id="IPR043128">
    <property type="entry name" value="Rev_trsase/Diguanyl_cyclase"/>
</dbReference>
<dbReference type="OrthoDB" id="9808813at2"/>
<name>A0A1I5ZA70_HYMAR</name>
<reference evidence="8" key="1">
    <citation type="submission" date="2016-10" db="EMBL/GenBank/DDBJ databases">
        <authorList>
            <person name="Varghese N."/>
            <person name="Submissions S."/>
        </authorList>
    </citation>
    <scope>NUCLEOTIDE SEQUENCE [LARGE SCALE GENOMIC DNA]</scope>
    <source>
        <strain evidence="8">OR362-8,ATCC BAA-1266,JCM 13504</strain>
    </source>
</reference>
<keyword evidence="5" id="KW-0742">SOS response</keyword>
<keyword evidence="3" id="KW-0741">SOS mutagenesis</keyword>
<evidence type="ECO:0000256" key="2">
    <source>
        <dbReference type="ARBA" id="ARBA00022763"/>
    </source>
</evidence>
<dbReference type="Pfam" id="PF00817">
    <property type="entry name" value="IMS"/>
    <property type="match status" value="1"/>
</dbReference>
<evidence type="ECO:0000313" key="8">
    <source>
        <dbReference type="Proteomes" id="UP000199029"/>
    </source>
</evidence>
<dbReference type="InterPro" id="IPR043502">
    <property type="entry name" value="DNA/RNA_pol_sf"/>
</dbReference>
<evidence type="ECO:0000256" key="1">
    <source>
        <dbReference type="ARBA" id="ARBA00010945"/>
    </source>
</evidence>
<dbReference type="AlphaFoldDB" id="A0A1I5ZA70"/>
<organism evidence="7 8">
    <name type="scientific">Hymenobacter arizonensis</name>
    <name type="common">Siccationidurans arizonensis</name>
    <dbReference type="NCBI Taxonomy" id="1227077"/>
    <lineage>
        <taxon>Bacteria</taxon>
        <taxon>Pseudomonadati</taxon>
        <taxon>Bacteroidota</taxon>
        <taxon>Cytophagia</taxon>
        <taxon>Cytophagales</taxon>
        <taxon>Hymenobacteraceae</taxon>
        <taxon>Hymenobacter</taxon>
    </lineage>
</organism>
<dbReference type="Gene3D" id="1.10.150.20">
    <property type="entry name" value="5' to 3' exonuclease, C-terminal subdomain"/>
    <property type="match status" value="1"/>
</dbReference>
<dbReference type="GO" id="GO:0006281">
    <property type="term" value="P:DNA repair"/>
    <property type="evidence" value="ECO:0007669"/>
    <property type="project" value="UniProtKB-KW"/>
</dbReference>
<dbReference type="EMBL" id="FOXS01000003">
    <property type="protein sequence ID" value="SFQ53369.1"/>
    <property type="molecule type" value="Genomic_DNA"/>
</dbReference>
<dbReference type="InterPro" id="IPR025188">
    <property type="entry name" value="DUF4113"/>
</dbReference>
<dbReference type="InterPro" id="IPR050116">
    <property type="entry name" value="DNA_polymerase-Y"/>
</dbReference>
<dbReference type="GO" id="GO:0003684">
    <property type="term" value="F:damaged DNA binding"/>
    <property type="evidence" value="ECO:0007669"/>
    <property type="project" value="InterPro"/>
</dbReference>
<dbReference type="InterPro" id="IPR017961">
    <property type="entry name" value="DNA_pol_Y-fam_little_finger"/>
</dbReference>